<proteinExistence type="predicted"/>
<evidence type="ECO:0000313" key="3">
    <source>
        <dbReference type="EMBL" id="MBS3648094.1"/>
    </source>
</evidence>
<feature type="domain" description="Inositolphosphotransferase Aur1/Ipt1" evidence="2">
    <location>
        <begin position="121"/>
        <end position="316"/>
    </location>
</feature>
<protein>
    <submittedName>
        <fullName evidence="3">Phosphatase PAP2 family protein</fullName>
    </submittedName>
</protein>
<keyword evidence="1" id="KW-0472">Membrane</keyword>
<dbReference type="Proteomes" id="UP000680348">
    <property type="component" value="Unassembled WGS sequence"/>
</dbReference>
<dbReference type="AlphaFoldDB" id="A0A942I2A6"/>
<feature type="transmembrane region" description="Helical" evidence="1">
    <location>
        <begin position="250"/>
        <end position="271"/>
    </location>
</feature>
<dbReference type="GO" id="GO:0016020">
    <property type="term" value="C:membrane"/>
    <property type="evidence" value="ECO:0007669"/>
    <property type="project" value="UniProtKB-SubCell"/>
</dbReference>
<evidence type="ECO:0000256" key="1">
    <source>
        <dbReference type="SAM" id="Phobius"/>
    </source>
</evidence>
<feature type="transmembrane region" description="Helical" evidence="1">
    <location>
        <begin position="87"/>
        <end position="105"/>
    </location>
</feature>
<organism evidence="3 4">
    <name type="scientific">Pseudaminobacter soli</name>
    <name type="common">ex Zhang et al. 2022</name>
    <dbReference type="NCBI Taxonomy" id="2831468"/>
    <lineage>
        <taxon>Bacteria</taxon>
        <taxon>Pseudomonadati</taxon>
        <taxon>Pseudomonadota</taxon>
        <taxon>Alphaproteobacteria</taxon>
        <taxon>Hyphomicrobiales</taxon>
        <taxon>Phyllobacteriaceae</taxon>
        <taxon>Pseudaminobacter</taxon>
    </lineage>
</organism>
<evidence type="ECO:0000313" key="4">
    <source>
        <dbReference type="Proteomes" id="UP000680348"/>
    </source>
</evidence>
<accession>A0A942I2A6</accession>
<comment type="caution">
    <text evidence="3">The sequence shown here is derived from an EMBL/GenBank/DDBJ whole genome shotgun (WGS) entry which is preliminary data.</text>
</comment>
<gene>
    <name evidence="3" type="ORF">KEU06_05555</name>
</gene>
<keyword evidence="1" id="KW-0812">Transmembrane</keyword>
<reference evidence="3" key="1">
    <citation type="submission" date="2021-04" db="EMBL/GenBank/DDBJ databases">
        <title>Pseudaminobacter soli sp. nov., isolated from paddy soil contaminated by heavy metals.</title>
        <authorList>
            <person name="Zhang K."/>
        </authorList>
    </citation>
    <scope>NUCLEOTIDE SEQUENCE</scope>
    <source>
        <strain evidence="3">19-2017</strain>
    </source>
</reference>
<dbReference type="EMBL" id="JAGWCR010000002">
    <property type="protein sequence ID" value="MBS3648094.1"/>
    <property type="molecule type" value="Genomic_DNA"/>
</dbReference>
<keyword evidence="1" id="KW-1133">Transmembrane helix</keyword>
<evidence type="ECO:0000259" key="2">
    <source>
        <dbReference type="Pfam" id="PF14378"/>
    </source>
</evidence>
<name>A0A942I2A6_9HYPH</name>
<keyword evidence="4" id="KW-1185">Reference proteome</keyword>
<dbReference type="Pfam" id="PF14378">
    <property type="entry name" value="PAP2_3"/>
    <property type="match status" value="1"/>
</dbReference>
<sequence length="334" mass="36304">MNKATIGRSPAYIPPIAGPTLCFAVYTLLGVATSPALYLRNLSAFAFQFLPSAFVLGFVGLVGAGLLKQPGAPLSFVAGVIRQRGSGVIATAAALCIGMAAFWTLKYHIPRFVPFYADPALADIDQILHFGDPWRWVHAAIPARWMSLMLIIYFPAWLLLFFGCTALAAFHPSSAIRSRYWMSFAAIYAGLGTALAAIGASVGPIFYDQFFGGHRFAELLSLLKQSEMSTYHFFIADKLYSAYLSGVEDFFAGISAMPSIHVAVATLNALFLSGVNRAAGVLAWVFVLLTMAGSVYFGWHYAVDGYVSFAAVLLFWRLFAARRLVPSSVRDEES</sequence>
<dbReference type="InterPro" id="IPR026841">
    <property type="entry name" value="Aur1/Ipt1"/>
</dbReference>
<dbReference type="RefSeq" id="WP_188253644.1">
    <property type="nucleotide sequence ID" value="NZ_JABVCF010000002.1"/>
</dbReference>
<feature type="transmembrane region" description="Helical" evidence="1">
    <location>
        <begin position="278"/>
        <end position="299"/>
    </location>
</feature>
<feature type="transmembrane region" description="Helical" evidence="1">
    <location>
        <begin position="45"/>
        <end position="67"/>
    </location>
</feature>
<feature type="transmembrane region" description="Helical" evidence="1">
    <location>
        <begin position="12"/>
        <end position="33"/>
    </location>
</feature>
<feature type="transmembrane region" description="Helical" evidence="1">
    <location>
        <begin position="145"/>
        <end position="170"/>
    </location>
</feature>
<feature type="transmembrane region" description="Helical" evidence="1">
    <location>
        <begin position="182"/>
        <end position="207"/>
    </location>
</feature>